<dbReference type="GeneID" id="63857081"/>
<organism evidence="2 3">
    <name type="scientific">Aspergillus fijiensis CBS 313.89</name>
    <dbReference type="NCBI Taxonomy" id="1448319"/>
    <lineage>
        <taxon>Eukaryota</taxon>
        <taxon>Fungi</taxon>
        <taxon>Dikarya</taxon>
        <taxon>Ascomycota</taxon>
        <taxon>Pezizomycotina</taxon>
        <taxon>Eurotiomycetes</taxon>
        <taxon>Eurotiomycetidae</taxon>
        <taxon>Eurotiales</taxon>
        <taxon>Aspergillaceae</taxon>
        <taxon>Aspergillus</taxon>
    </lineage>
</organism>
<reference evidence="2 3" key="1">
    <citation type="submission" date="2018-02" db="EMBL/GenBank/DDBJ databases">
        <title>The genomes of Aspergillus section Nigri reveals drivers in fungal speciation.</title>
        <authorList>
            <consortium name="DOE Joint Genome Institute"/>
            <person name="Vesth T.C."/>
            <person name="Nybo J."/>
            <person name="Theobald S."/>
            <person name="Brandl J."/>
            <person name="Frisvad J.C."/>
            <person name="Nielsen K.F."/>
            <person name="Lyhne E.K."/>
            <person name="Kogle M.E."/>
            <person name="Kuo A."/>
            <person name="Riley R."/>
            <person name="Clum A."/>
            <person name="Nolan M."/>
            <person name="Lipzen A."/>
            <person name="Salamov A."/>
            <person name="Henrissat B."/>
            <person name="Wiebenga A."/>
            <person name="De vries R.P."/>
            <person name="Grigoriev I.V."/>
            <person name="Mortensen U.H."/>
            <person name="Andersen M.R."/>
            <person name="Baker S.E."/>
        </authorList>
    </citation>
    <scope>NUCLEOTIDE SEQUENCE [LARGE SCALE GENOMIC DNA]</scope>
    <source>
        <strain evidence="2 3">CBS 313.89</strain>
    </source>
</reference>
<dbReference type="AlphaFoldDB" id="A0A8G1RJL4"/>
<keyword evidence="3" id="KW-1185">Reference proteome</keyword>
<evidence type="ECO:0000313" key="2">
    <source>
        <dbReference type="EMBL" id="RAK73994.1"/>
    </source>
</evidence>
<dbReference type="Proteomes" id="UP000249789">
    <property type="component" value="Unassembled WGS sequence"/>
</dbReference>
<evidence type="ECO:0000256" key="1">
    <source>
        <dbReference type="SAM" id="Phobius"/>
    </source>
</evidence>
<dbReference type="VEuPathDB" id="FungiDB:BO72DRAFT_218793"/>
<feature type="transmembrane region" description="Helical" evidence="1">
    <location>
        <begin position="34"/>
        <end position="57"/>
    </location>
</feature>
<keyword evidence="1" id="KW-0472">Membrane</keyword>
<gene>
    <name evidence="2" type="ORF">BO72DRAFT_218793</name>
</gene>
<protein>
    <submittedName>
        <fullName evidence="2">Uncharacterized protein</fullName>
    </submittedName>
</protein>
<name>A0A8G1RJL4_9EURO</name>
<proteinExistence type="predicted"/>
<accession>A0A8G1RJL4</accession>
<keyword evidence="1" id="KW-0812">Transmembrane</keyword>
<keyword evidence="1" id="KW-1133">Transmembrane helix</keyword>
<dbReference type="RefSeq" id="XP_040798004.1">
    <property type="nucleotide sequence ID" value="XM_040939748.1"/>
</dbReference>
<evidence type="ECO:0000313" key="3">
    <source>
        <dbReference type="Proteomes" id="UP000249789"/>
    </source>
</evidence>
<sequence length="76" mass="8527">MTNNSALLTNGAELVGFGSWHCIRKVFETANLEAIMTIIFFQLVVADTNGIACVVLLRKANRYLRRIITQNRLCAQ</sequence>
<dbReference type="EMBL" id="KZ824673">
    <property type="protein sequence ID" value="RAK73994.1"/>
    <property type="molecule type" value="Genomic_DNA"/>
</dbReference>